<feature type="transmembrane region" description="Helical" evidence="1">
    <location>
        <begin position="95"/>
        <end position="115"/>
    </location>
</feature>
<name>A0A420WC14_9PROT</name>
<dbReference type="RefSeq" id="WP_121221174.1">
    <property type="nucleotide sequence ID" value="NZ_RBIG01000003.1"/>
</dbReference>
<sequence length="269" mass="29435">MSTLAMQEAGFRPVRPLNRLFLDLFGAERLFAETALVLMLMIPPTLLAMAFDGRMLLGENLWIKPLKFEISLTLYFLTLAFFARWLPVGMTETRWYRLFAGGVVLSTALEMIWIVNAAAQGIQSHFNTTNPLMAALYPMMGALATYLTSSSLIYGLAIRRAGGLALEPAFRFSVIWGLILTFALTVPVAGGMAVAFPGHAVGAGDLRVPHFLATHAMHFLPLASYAAGRLLPARMALPAVRFFTLGFVLFVAYSFAEAARGFGFLGLIF</sequence>
<dbReference type="EMBL" id="RBIG01000003">
    <property type="protein sequence ID" value="RKQ68495.1"/>
    <property type="molecule type" value="Genomic_DNA"/>
</dbReference>
<accession>A0A420WC14</accession>
<feature type="transmembrane region" description="Helical" evidence="1">
    <location>
        <begin position="135"/>
        <end position="157"/>
    </location>
</feature>
<dbReference type="OrthoDB" id="343560at2"/>
<feature type="transmembrane region" description="Helical" evidence="1">
    <location>
        <begin position="169"/>
        <end position="196"/>
    </location>
</feature>
<evidence type="ECO:0000256" key="1">
    <source>
        <dbReference type="SAM" id="Phobius"/>
    </source>
</evidence>
<dbReference type="AlphaFoldDB" id="A0A420WC14"/>
<keyword evidence="1" id="KW-0812">Transmembrane</keyword>
<keyword evidence="1" id="KW-0472">Membrane</keyword>
<protein>
    <submittedName>
        <fullName evidence="2">Uncharacterized protein</fullName>
    </submittedName>
</protein>
<reference evidence="2 3" key="1">
    <citation type="submission" date="2018-10" db="EMBL/GenBank/DDBJ databases">
        <title>Comparative analysis of microorganisms from saline springs in Andes Mountain Range, Colombia.</title>
        <authorList>
            <person name="Rubin E."/>
        </authorList>
    </citation>
    <scope>NUCLEOTIDE SEQUENCE [LARGE SCALE GENOMIC DNA]</scope>
    <source>
        <strain evidence="2 3">USBA 36</strain>
    </source>
</reference>
<evidence type="ECO:0000313" key="2">
    <source>
        <dbReference type="EMBL" id="RKQ68495.1"/>
    </source>
</evidence>
<feature type="transmembrane region" description="Helical" evidence="1">
    <location>
        <begin position="62"/>
        <end position="83"/>
    </location>
</feature>
<dbReference type="Proteomes" id="UP000277424">
    <property type="component" value="Unassembled WGS sequence"/>
</dbReference>
<feature type="transmembrane region" description="Helical" evidence="1">
    <location>
        <begin position="208"/>
        <end position="227"/>
    </location>
</feature>
<proteinExistence type="predicted"/>
<feature type="transmembrane region" description="Helical" evidence="1">
    <location>
        <begin position="20"/>
        <end position="42"/>
    </location>
</feature>
<evidence type="ECO:0000313" key="3">
    <source>
        <dbReference type="Proteomes" id="UP000277424"/>
    </source>
</evidence>
<keyword evidence="1" id="KW-1133">Transmembrane helix</keyword>
<comment type="caution">
    <text evidence="2">The sequence shown here is derived from an EMBL/GenBank/DDBJ whole genome shotgun (WGS) entry which is preliminary data.</text>
</comment>
<organism evidence="2 3">
    <name type="scientific">Oceanibaculum indicum</name>
    <dbReference type="NCBI Taxonomy" id="526216"/>
    <lineage>
        <taxon>Bacteria</taxon>
        <taxon>Pseudomonadati</taxon>
        <taxon>Pseudomonadota</taxon>
        <taxon>Alphaproteobacteria</taxon>
        <taxon>Rhodospirillales</taxon>
        <taxon>Oceanibaculaceae</taxon>
        <taxon>Oceanibaculum</taxon>
    </lineage>
</organism>
<gene>
    <name evidence="2" type="ORF">BCL74_2975</name>
</gene>